<protein>
    <submittedName>
        <fullName evidence="1">Uncharacterized protein</fullName>
    </submittedName>
</protein>
<dbReference type="Proteomes" id="UP001196601">
    <property type="component" value="Unassembled WGS sequence"/>
</dbReference>
<reference evidence="1 2" key="1">
    <citation type="journal article" date="2021" name="Syst. Appl. Microbiol.">
        <title>Pseudomonas lalucatii sp. nov. isolated from Vallgornera, a karstic cave in Mallorca, Western Mediterranean.</title>
        <authorList>
            <person name="Busquets A."/>
            <person name="Mulet M."/>
            <person name="Gomila M."/>
            <person name="Garcia-Valdes E."/>
        </authorList>
    </citation>
    <scope>NUCLEOTIDE SEQUENCE [LARGE SCALE GENOMIC DNA]</scope>
    <source>
        <strain evidence="1 2">R1b54</strain>
    </source>
</reference>
<evidence type="ECO:0000313" key="2">
    <source>
        <dbReference type="Proteomes" id="UP001196601"/>
    </source>
</evidence>
<accession>A0ABS5PVK2</accession>
<dbReference type="NCBIfam" id="NF038368">
    <property type="entry name" value="P2_Rz1"/>
    <property type="match status" value="1"/>
</dbReference>
<dbReference type="InterPro" id="IPR047737">
    <property type="entry name" value="LysC"/>
</dbReference>
<dbReference type="InterPro" id="IPR058979">
    <property type="entry name" value="LysC-like"/>
</dbReference>
<gene>
    <name evidence="1" type="ORF">I0D00_01170</name>
</gene>
<dbReference type="Pfam" id="PF23793">
    <property type="entry name" value="LysC"/>
    <property type="match status" value="1"/>
</dbReference>
<name>A0ABS5PVK2_9PSED</name>
<comment type="caution">
    <text evidence="1">The sequence shown here is derived from an EMBL/GenBank/DDBJ whole genome shotgun (WGS) entry which is preliminary data.</text>
</comment>
<organism evidence="1 2">
    <name type="scientific">Pseudomonas lalucatii</name>
    <dbReference type="NCBI Taxonomy" id="1424203"/>
    <lineage>
        <taxon>Bacteria</taxon>
        <taxon>Pseudomonadati</taxon>
        <taxon>Pseudomonadota</taxon>
        <taxon>Gammaproteobacteria</taxon>
        <taxon>Pseudomonadales</taxon>
        <taxon>Pseudomonadaceae</taxon>
        <taxon>Pseudomonas</taxon>
    </lineage>
</organism>
<evidence type="ECO:0000313" key="1">
    <source>
        <dbReference type="EMBL" id="MBS7660562.1"/>
    </source>
</evidence>
<sequence>MVPCQLPATRPHSNGDLLTDQDAIEAAWAECAAQVDTVYQQQQKAAHP</sequence>
<dbReference type="EMBL" id="JADPMV010000001">
    <property type="protein sequence ID" value="MBS7660562.1"/>
    <property type="molecule type" value="Genomic_DNA"/>
</dbReference>
<proteinExistence type="predicted"/>
<keyword evidence="2" id="KW-1185">Reference proteome</keyword>